<dbReference type="InterPro" id="IPR035069">
    <property type="entry name" value="TTHA1013/TTHA0281-like"/>
</dbReference>
<dbReference type="SUPFAM" id="SSF143100">
    <property type="entry name" value="TTHA1013/TTHA0281-like"/>
    <property type="match status" value="1"/>
</dbReference>
<dbReference type="SUPFAM" id="SSF47598">
    <property type="entry name" value="Ribbon-helix-helix"/>
    <property type="match status" value="1"/>
</dbReference>
<dbReference type="Pfam" id="PF05534">
    <property type="entry name" value="HicB"/>
    <property type="match status" value="1"/>
</dbReference>
<dbReference type="OrthoDB" id="5297106at2"/>
<evidence type="ECO:0000313" key="2">
    <source>
        <dbReference type="Proteomes" id="UP000077037"/>
    </source>
</evidence>
<dbReference type="RefSeq" id="WP_066407898.1">
    <property type="nucleotide sequence ID" value="NZ_FKBS01000007.1"/>
</dbReference>
<dbReference type="Proteomes" id="UP000077037">
    <property type="component" value="Unassembled WGS sequence"/>
</dbReference>
<sequence length="122" mass="13497">MNNLLHYKGFHGSVSYSAEDECLFGKIEFIKDLITFEAEDVAQIRPAFQRAVDDYLAHCERTGTQPDVPYKGSFNVRVSPQTHRLAAIEAKRRGVSLNELVSQAIDALLAGRAAPHSAHETA</sequence>
<evidence type="ECO:0000313" key="1">
    <source>
        <dbReference type="EMBL" id="SAH93494.1"/>
    </source>
</evidence>
<dbReference type="GO" id="GO:0006355">
    <property type="term" value="P:regulation of DNA-templated transcription"/>
    <property type="evidence" value="ECO:0007669"/>
    <property type="project" value="InterPro"/>
</dbReference>
<gene>
    <name evidence="1" type="ORF">SAMEA1982600_00640</name>
</gene>
<accession>A0A157LA65</accession>
<dbReference type="InterPro" id="IPR008651">
    <property type="entry name" value="Uncharacterised_HicB"/>
</dbReference>
<dbReference type="InterPro" id="IPR010985">
    <property type="entry name" value="Ribbon_hlx_hlx"/>
</dbReference>
<dbReference type="EMBL" id="FKBS01000007">
    <property type="protein sequence ID" value="SAH93494.1"/>
    <property type="molecule type" value="Genomic_DNA"/>
</dbReference>
<name>A0A157LA65_9BORD</name>
<organism evidence="1 2">
    <name type="scientific">Bordetella ansorpii</name>
    <dbReference type="NCBI Taxonomy" id="288768"/>
    <lineage>
        <taxon>Bacteria</taxon>
        <taxon>Pseudomonadati</taxon>
        <taxon>Pseudomonadota</taxon>
        <taxon>Betaproteobacteria</taxon>
        <taxon>Burkholderiales</taxon>
        <taxon>Alcaligenaceae</taxon>
        <taxon>Bordetella</taxon>
    </lineage>
</organism>
<dbReference type="AlphaFoldDB" id="A0A157LA65"/>
<protein>
    <submittedName>
        <fullName evidence="1">Uncharacterized protein encoded in hypervariable junctions of pilus gene clusters</fullName>
    </submittedName>
</protein>
<reference evidence="1 2" key="1">
    <citation type="submission" date="2016-03" db="EMBL/GenBank/DDBJ databases">
        <authorList>
            <consortium name="Pathogen Informatics"/>
        </authorList>
    </citation>
    <scope>NUCLEOTIDE SEQUENCE [LARGE SCALE GENOMIC DNA]</scope>
    <source>
        <strain evidence="1 2">NCTC13364</strain>
    </source>
</reference>
<proteinExistence type="predicted"/>